<dbReference type="InterPro" id="IPR044920">
    <property type="entry name" value="MnmG_C_subdom_sf"/>
</dbReference>
<dbReference type="GO" id="GO:0005829">
    <property type="term" value="C:cytosol"/>
    <property type="evidence" value="ECO:0007669"/>
    <property type="project" value="TreeGrafter"/>
</dbReference>
<dbReference type="InterPro" id="IPR026904">
    <property type="entry name" value="MnmG_C"/>
</dbReference>
<dbReference type="Pfam" id="PF21680">
    <property type="entry name" value="GIDA_C_1st"/>
    <property type="match status" value="1"/>
</dbReference>
<feature type="binding site" evidence="10">
    <location>
        <position position="177"/>
    </location>
    <ligand>
        <name>FAD</name>
        <dbReference type="ChEBI" id="CHEBI:57692"/>
    </ligand>
</feature>
<dbReference type="InterPro" id="IPR040131">
    <property type="entry name" value="MnmG_N"/>
</dbReference>
<comment type="caution">
    <text evidence="12">The sequence shown here is derived from an EMBL/GenBank/DDBJ whole genome shotgun (WGS) entry which is preliminary data.</text>
</comment>
<evidence type="ECO:0000259" key="11">
    <source>
        <dbReference type="SMART" id="SM01228"/>
    </source>
</evidence>
<comment type="function">
    <text evidence="10">NAD-binding protein involved in the addition of a carboxymethylaminomethyl (cmnm) group at the wobble position (U34) of certain tRNAs, forming tRNA-cmnm(5)s(2)U34.</text>
</comment>
<dbReference type="Proteomes" id="UP000823634">
    <property type="component" value="Unassembled WGS sequence"/>
</dbReference>
<dbReference type="PANTHER" id="PTHR11806">
    <property type="entry name" value="GLUCOSE INHIBITED DIVISION PROTEIN A"/>
    <property type="match status" value="1"/>
</dbReference>
<keyword evidence="5 10" id="KW-0819">tRNA processing</keyword>
<reference evidence="12" key="2">
    <citation type="journal article" date="2021" name="PeerJ">
        <title>Extensive microbial diversity within the chicken gut microbiome revealed by metagenomics and culture.</title>
        <authorList>
            <person name="Gilroy R."/>
            <person name="Ravi A."/>
            <person name="Getino M."/>
            <person name="Pursley I."/>
            <person name="Horton D.L."/>
            <person name="Alikhan N.F."/>
            <person name="Baker D."/>
            <person name="Gharbi K."/>
            <person name="Hall N."/>
            <person name="Watson M."/>
            <person name="Adriaenssens E.M."/>
            <person name="Foster-Nyarko E."/>
            <person name="Jarju S."/>
            <person name="Secka A."/>
            <person name="Antonio M."/>
            <person name="Oren A."/>
            <person name="Chaudhuri R.R."/>
            <person name="La Ragione R."/>
            <person name="Hildebrand F."/>
            <person name="Pallen M.J."/>
        </authorList>
    </citation>
    <scope>NUCLEOTIDE SEQUENCE</scope>
    <source>
        <strain evidence="12">17113</strain>
    </source>
</reference>
<keyword evidence="10" id="KW-0963">Cytoplasm</keyword>
<reference evidence="12" key="1">
    <citation type="submission" date="2020-10" db="EMBL/GenBank/DDBJ databases">
        <authorList>
            <person name="Gilroy R."/>
        </authorList>
    </citation>
    <scope>NUCLEOTIDE SEQUENCE</scope>
    <source>
        <strain evidence="12">17113</strain>
    </source>
</reference>
<feature type="domain" description="tRNA uridine 5-carboxymethylaminomethyl modification enzyme C-terminal subdomain" evidence="11">
    <location>
        <begin position="545"/>
        <end position="616"/>
    </location>
</feature>
<dbReference type="Gene3D" id="1.10.10.1800">
    <property type="entry name" value="tRNA uridine 5-carboxymethylaminomethyl modification enzyme MnmG/GidA"/>
    <property type="match status" value="1"/>
</dbReference>
<evidence type="ECO:0000256" key="5">
    <source>
        <dbReference type="ARBA" id="ARBA00022694"/>
    </source>
</evidence>
<feature type="binding site" evidence="10">
    <location>
        <position position="368"/>
    </location>
    <ligand>
        <name>FAD</name>
        <dbReference type="ChEBI" id="CHEBI:57692"/>
    </ligand>
</feature>
<evidence type="ECO:0000256" key="9">
    <source>
        <dbReference type="ARBA" id="ARBA00031800"/>
    </source>
</evidence>
<dbReference type="HAMAP" id="MF_00129">
    <property type="entry name" value="MnmG_GidA"/>
    <property type="match status" value="1"/>
</dbReference>
<dbReference type="InterPro" id="IPR047001">
    <property type="entry name" value="MnmG_C_subdom"/>
</dbReference>
<dbReference type="Gene3D" id="3.50.50.60">
    <property type="entry name" value="FAD/NAD(P)-binding domain"/>
    <property type="match status" value="2"/>
</dbReference>
<dbReference type="GO" id="GO:0050660">
    <property type="term" value="F:flavin adenine dinucleotide binding"/>
    <property type="evidence" value="ECO:0007669"/>
    <property type="project" value="UniProtKB-UniRule"/>
</dbReference>
<feature type="binding site" evidence="10">
    <location>
        <begin position="271"/>
        <end position="285"/>
    </location>
    <ligand>
        <name>NAD(+)</name>
        <dbReference type="ChEBI" id="CHEBI:57540"/>
    </ligand>
</feature>
<organism evidence="12 13">
    <name type="scientific">Candidatus Alloenteromonas pullistercoris</name>
    <dbReference type="NCBI Taxonomy" id="2840785"/>
    <lineage>
        <taxon>Bacteria</taxon>
        <taxon>Bacillati</taxon>
        <taxon>Bacillota</taxon>
        <taxon>Bacillota incertae sedis</taxon>
        <taxon>Candidatus Alloenteromonas</taxon>
    </lineage>
</organism>
<evidence type="ECO:0000256" key="2">
    <source>
        <dbReference type="ARBA" id="ARBA00007653"/>
    </source>
</evidence>
<feature type="binding site" evidence="10">
    <location>
        <position position="122"/>
    </location>
    <ligand>
        <name>FAD</name>
        <dbReference type="ChEBI" id="CHEBI:57692"/>
    </ligand>
</feature>
<dbReference type="InterPro" id="IPR020595">
    <property type="entry name" value="MnmG-rel_CS"/>
</dbReference>
<dbReference type="InterPro" id="IPR036188">
    <property type="entry name" value="FAD/NAD-bd_sf"/>
</dbReference>
<evidence type="ECO:0000313" key="12">
    <source>
        <dbReference type="EMBL" id="MBO8425742.1"/>
    </source>
</evidence>
<proteinExistence type="inferred from homology"/>
<evidence type="ECO:0000313" key="13">
    <source>
        <dbReference type="Proteomes" id="UP000823634"/>
    </source>
</evidence>
<protein>
    <recommendedName>
        <fullName evidence="3 10">tRNA uridine 5-carboxymethylaminomethyl modification enzyme MnmG</fullName>
    </recommendedName>
    <alternativeName>
        <fullName evidence="9 10">Glucose-inhibited division protein A</fullName>
    </alternativeName>
</protein>
<comment type="similarity">
    <text evidence="2 10">Belongs to the MnmG family.</text>
</comment>
<dbReference type="Pfam" id="PF01134">
    <property type="entry name" value="GIDA"/>
    <property type="match status" value="1"/>
</dbReference>
<dbReference type="InterPro" id="IPR002218">
    <property type="entry name" value="MnmG-rel"/>
</dbReference>
<dbReference type="Pfam" id="PF13932">
    <property type="entry name" value="SAM_GIDA_C"/>
    <property type="match status" value="1"/>
</dbReference>
<evidence type="ECO:0000256" key="6">
    <source>
        <dbReference type="ARBA" id="ARBA00022827"/>
    </source>
</evidence>
<evidence type="ECO:0000256" key="7">
    <source>
        <dbReference type="ARBA" id="ARBA00023027"/>
    </source>
</evidence>
<evidence type="ECO:0000256" key="1">
    <source>
        <dbReference type="ARBA" id="ARBA00001974"/>
    </source>
</evidence>
<evidence type="ECO:0000256" key="10">
    <source>
        <dbReference type="HAMAP-Rule" id="MF_00129"/>
    </source>
</evidence>
<dbReference type="EMBL" id="JADINA010000002">
    <property type="protein sequence ID" value="MBO8425742.1"/>
    <property type="molecule type" value="Genomic_DNA"/>
</dbReference>
<evidence type="ECO:0000256" key="3">
    <source>
        <dbReference type="ARBA" id="ARBA00020461"/>
    </source>
</evidence>
<dbReference type="AlphaFoldDB" id="A0A9D9DF93"/>
<comment type="subunit">
    <text evidence="8 10">Homodimer. Heterotetramer of two MnmE and two MnmG subunits.</text>
</comment>
<dbReference type="NCBIfam" id="TIGR00136">
    <property type="entry name" value="mnmG_gidA"/>
    <property type="match status" value="1"/>
</dbReference>
<keyword evidence="6 10" id="KW-0274">FAD</keyword>
<dbReference type="Gene3D" id="1.10.150.570">
    <property type="entry name" value="GidA associated domain, C-terminal subdomain"/>
    <property type="match status" value="1"/>
</dbReference>
<dbReference type="GO" id="GO:0002098">
    <property type="term" value="P:tRNA wobble uridine modification"/>
    <property type="evidence" value="ECO:0007669"/>
    <property type="project" value="InterPro"/>
</dbReference>
<name>A0A9D9DF93_9FIRM</name>
<evidence type="ECO:0000256" key="8">
    <source>
        <dbReference type="ARBA" id="ARBA00025948"/>
    </source>
</evidence>
<dbReference type="SMART" id="SM01228">
    <property type="entry name" value="GIDA_assoc_3"/>
    <property type="match status" value="1"/>
</dbReference>
<dbReference type="InterPro" id="IPR004416">
    <property type="entry name" value="MnmG"/>
</dbReference>
<dbReference type="InterPro" id="IPR049312">
    <property type="entry name" value="GIDA_C_N"/>
</dbReference>
<dbReference type="SUPFAM" id="SSF51905">
    <property type="entry name" value="FAD/NAD(P)-binding domain"/>
    <property type="match status" value="1"/>
</dbReference>
<accession>A0A9D9DF93</accession>
<dbReference type="PROSITE" id="PS01280">
    <property type="entry name" value="GIDA_1"/>
    <property type="match status" value="1"/>
</dbReference>
<gene>
    <name evidence="10 12" type="primary">mnmG</name>
    <name evidence="10" type="synonym">gidA</name>
    <name evidence="12" type="ORF">IAC61_00290</name>
</gene>
<comment type="subcellular location">
    <subcellularLocation>
        <location evidence="10">Cytoplasm</location>
    </subcellularLocation>
</comment>
<dbReference type="PANTHER" id="PTHR11806:SF0">
    <property type="entry name" value="PROTEIN MTO1 HOMOLOG, MITOCHONDRIAL"/>
    <property type="match status" value="1"/>
</dbReference>
<dbReference type="GO" id="GO:0030488">
    <property type="term" value="P:tRNA methylation"/>
    <property type="evidence" value="ECO:0007669"/>
    <property type="project" value="TreeGrafter"/>
</dbReference>
<evidence type="ECO:0000256" key="4">
    <source>
        <dbReference type="ARBA" id="ARBA00022630"/>
    </source>
</evidence>
<dbReference type="FunFam" id="1.10.150.570:FF:000001">
    <property type="entry name" value="tRNA uridine 5-carboxymethylaminomethyl modification enzyme MnmG"/>
    <property type="match status" value="1"/>
</dbReference>
<keyword evidence="4 10" id="KW-0285">Flavoprotein</keyword>
<sequence length="622" mass="68156">MGCFDVIVVGGGHAGVEASRACALRGLSVALVSLNRSMIANMPCNPHIGGSAKGIVVREIDALGGLMGIAADHRPLQMKMLNTGKGPGVQCLRSQQDKKGYPAFVQKTLSALPNLEIIEDEVLSLLFEGKRVEGVKLKKGGDLHCKTVILTTGTYLNSLIIAGNDAVPGGPDGEESSTGLTASLEQLGIKTYRLKTGTPPRLSKKTIDFSKSEIQLGSDEPLRFSYSTSEFTPLSRQLPCYLLYTSEETISLIKGHLGESALFNGLITSNGPRYCPSIESKVVRFADKPRHQLFLEPEFADGDSIYLQGFSTGMPHYLQKEMVHTLPGLERAEILKYAYQIEYDALSPFQFDATMKVKGVEGLYCAGQICGTSGYEEAAGLGLMAGINAANELQGKPPLILGRDQAYIGVMIDDLVTKGGNEPYRLLTSRAEHRLLLRHDNADERLTDIGFAQGLISASRYDEFKRKMDRLKEGERILAENVISDKEALNAYLAENGFPSASQGYHGDEILRRPFFHLPRIIEMMPELSALRLDYDDILSLETRVKYAGYIAKEKKMIEGSGKAESTPLPKDLDYLHMDGLRLEARQKLDEVRPLSVGEAMRISGVNPADIAILLLKLKGRR</sequence>
<feature type="binding site" evidence="10">
    <location>
        <begin position="10"/>
        <end position="15"/>
    </location>
    <ligand>
        <name>FAD</name>
        <dbReference type="ChEBI" id="CHEBI:57692"/>
    </ligand>
</feature>
<keyword evidence="7 10" id="KW-0520">NAD</keyword>
<comment type="cofactor">
    <cofactor evidence="1 10">
        <name>FAD</name>
        <dbReference type="ChEBI" id="CHEBI:57692"/>
    </cofactor>
</comment>